<evidence type="ECO:0000256" key="7">
    <source>
        <dbReference type="SAM" id="MobiDB-lite"/>
    </source>
</evidence>
<feature type="domain" description="Response regulatory" evidence="9">
    <location>
        <begin position="488"/>
        <end position="610"/>
    </location>
</feature>
<evidence type="ECO:0000259" key="9">
    <source>
        <dbReference type="PROSITE" id="PS50110"/>
    </source>
</evidence>
<feature type="domain" description="Histidine kinase" evidence="8">
    <location>
        <begin position="1"/>
        <end position="210"/>
    </location>
</feature>
<dbReference type="SMART" id="SM00387">
    <property type="entry name" value="HATPase_c"/>
    <property type="match status" value="1"/>
</dbReference>
<dbReference type="GO" id="GO:0005789">
    <property type="term" value="C:endoplasmic reticulum membrane"/>
    <property type="evidence" value="ECO:0007669"/>
    <property type="project" value="UniProtKB-SubCell"/>
</dbReference>
<dbReference type="PANTHER" id="PTHR43719">
    <property type="entry name" value="TWO-COMPONENT HISTIDINE KINASE"/>
    <property type="match status" value="1"/>
</dbReference>
<evidence type="ECO:0000256" key="5">
    <source>
        <dbReference type="ARBA" id="ARBA00022824"/>
    </source>
</evidence>
<dbReference type="GO" id="GO:0000160">
    <property type="term" value="P:phosphorelay signal transduction system"/>
    <property type="evidence" value="ECO:0007669"/>
    <property type="project" value="InterPro"/>
</dbReference>
<keyword evidence="4 6" id="KW-0597">Phosphoprotein</keyword>
<comment type="subcellular location">
    <subcellularLocation>
        <location evidence="2">Endoplasmic reticulum membrane</location>
        <topology evidence="2">Multi-pass membrane protein</topology>
    </subcellularLocation>
</comment>
<dbReference type="OrthoDB" id="60033at2759"/>
<feature type="modified residue" description="4-aspartylphosphate" evidence="6">
    <location>
        <position position="545"/>
    </location>
</feature>
<feature type="region of interest" description="Disordered" evidence="7">
    <location>
        <begin position="309"/>
        <end position="350"/>
    </location>
</feature>
<dbReference type="InterPro" id="IPR004358">
    <property type="entry name" value="Sig_transdc_His_kin-like_C"/>
</dbReference>
<dbReference type="PROSITE" id="PS50110">
    <property type="entry name" value="RESPONSE_REGULATORY"/>
    <property type="match status" value="1"/>
</dbReference>
<gene>
    <name evidence="10" type="ORF">TSUD_37610</name>
</gene>
<sequence length="613" mass="68940">MELKEEEFDLSHFLEEVVDIYYLVAMEKGVELVLDPCNGSVIKYSRVKGDRGRLKQVLCNLLNNAVKFTNEGHIAVRAWAQKPTLSSSIIKTNQHSFMKHLSHLFLKKKNEAYEEDVEKTMNTIQQDHPRSMDFVFEVDDTGKGIPKENYKSVFENYVQVKETDPVQEGTGLGLGIVQSLVRLMHGDIEIVDKNIGEKGTCFRFNVQLSLCEGETVTDFSARGGLEYGTSSRNQAQGRTIHSTISNSNICSMSPMLHIFNSSPRLESSRVVLFIGNKERRKTCKRFMKSLGIKVKVVNSREDLFDTLEGIKQKGHRSSGPSSPESSSNLSSSHSASHNSFSRTRGVPLSSMDGNEYTSPVFKKTNVGTVPGFVLIVIDANAGPSFPKLFGIVSNFKKGFSNHCNIVWLDNPHLHRIDSKIIDQNDIVILKPFHGSRLFQVIMLLPEYSNGSSWQSIKKPHVRKSPVRRGEIQECGDSSCYNNSLHSKKFLVVDDTKILRMLATNILVSLGATVEQCENGEEAVRLVDEGLKRDYPNLPYDYILMDCQMPVMNGFEATKQIREMEKSYGVHIPIIALTADVDSSTAVTGMDFHIEKPLRKEHLLEAVRYFNSKE</sequence>
<evidence type="ECO:0000256" key="3">
    <source>
        <dbReference type="ARBA" id="ARBA00012438"/>
    </source>
</evidence>
<dbReference type="SUPFAM" id="SSF52172">
    <property type="entry name" value="CheY-like"/>
    <property type="match status" value="1"/>
</dbReference>
<dbReference type="EC" id="2.7.13.3" evidence="3"/>
<reference evidence="11" key="1">
    <citation type="journal article" date="2017" name="Front. Plant Sci.">
        <title>Climate Clever Clovers: New Paradigm to Reduce the Environmental Footprint of Ruminants by Breeding Low Methanogenic Forages Utilizing Haplotype Variation.</title>
        <authorList>
            <person name="Kaur P."/>
            <person name="Appels R."/>
            <person name="Bayer P.E."/>
            <person name="Keeble-Gagnere G."/>
            <person name="Wang J."/>
            <person name="Hirakawa H."/>
            <person name="Shirasawa K."/>
            <person name="Vercoe P."/>
            <person name="Stefanova K."/>
            <person name="Durmic Z."/>
            <person name="Nichols P."/>
            <person name="Revell C."/>
            <person name="Isobe S.N."/>
            <person name="Edwards D."/>
            <person name="Erskine W."/>
        </authorList>
    </citation>
    <scope>NUCLEOTIDE SEQUENCE [LARGE SCALE GENOMIC DNA]</scope>
    <source>
        <strain evidence="11">cv. Daliak</strain>
    </source>
</reference>
<dbReference type="PRINTS" id="PR00344">
    <property type="entry name" value="BCTRLSENSOR"/>
</dbReference>
<dbReference type="Pfam" id="PF00072">
    <property type="entry name" value="Response_reg"/>
    <property type="match status" value="1"/>
</dbReference>
<evidence type="ECO:0000256" key="6">
    <source>
        <dbReference type="PROSITE-ProRule" id="PRU00169"/>
    </source>
</evidence>
<dbReference type="Gene3D" id="3.40.50.2300">
    <property type="match status" value="1"/>
</dbReference>
<dbReference type="SMART" id="SM00448">
    <property type="entry name" value="REC"/>
    <property type="match status" value="1"/>
</dbReference>
<dbReference type="InterPro" id="IPR003594">
    <property type="entry name" value="HATPase_dom"/>
</dbReference>
<dbReference type="Pfam" id="PF02518">
    <property type="entry name" value="HATPase_c"/>
    <property type="match status" value="1"/>
</dbReference>
<name>A0A2Z6LIJ1_TRISU</name>
<feature type="compositionally biased region" description="Low complexity" evidence="7">
    <location>
        <begin position="317"/>
        <end position="341"/>
    </location>
</feature>
<organism evidence="10 11">
    <name type="scientific">Trifolium subterraneum</name>
    <name type="common">Subterranean clover</name>
    <dbReference type="NCBI Taxonomy" id="3900"/>
    <lineage>
        <taxon>Eukaryota</taxon>
        <taxon>Viridiplantae</taxon>
        <taxon>Streptophyta</taxon>
        <taxon>Embryophyta</taxon>
        <taxon>Tracheophyta</taxon>
        <taxon>Spermatophyta</taxon>
        <taxon>Magnoliopsida</taxon>
        <taxon>eudicotyledons</taxon>
        <taxon>Gunneridae</taxon>
        <taxon>Pentapetalae</taxon>
        <taxon>rosids</taxon>
        <taxon>fabids</taxon>
        <taxon>Fabales</taxon>
        <taxon>Fabaceae</taxon>
        <taxon>Papilionoideae</taxon>
        <taxon>50 kb inversion clade</taxon>
        <taxon>NPAAA clade</taxon>
        <taxon>Hologalegina</taxon>
        <taxon>IRL clade</taxon>
        <taxon>Trifolieae</taxon>
        <taxon>Trifolium</taxon>
    </lineage>
</organism>
<dbReference type="InterPro" id="IPR036890">
    <property type="entry name" value="HATPase_C_sf"/>
</dbReference>
<evidence type="ECO:0000313" key="10">
    <source>
        <dbReference type="EMBL" id="GAU17003.1"/>
    </source>
</evidence>
<keyword evidence="11" id="KW-1185">Reference proteome</keyword>
<evidence type="ECO:0000313" key="11">
    <source>
        <dbReference type="Proteomes" id="UP000242715"/>
    </source>
</evidence>
<dbReference type="PANTHER" id="PTHR43719:SF75">
    <property type="entry name" value="HISTIDINE KINASE CKI1"/>
    <property type="match status" value="1"/>
</dbReference>
<keyword evidence="5" id="KW-0256">Endoplasmic reticulum</keyword>
<dbReference type="InterPro" id="IPR005467">
    <property type="entry name" value="His_kinase_dom"/>
</dbReference>
<dbReference type="GO" id="GO:0004673">
    <property type="term" value="F:protein histidine kinase activity"/>
    <property type="evidence" value="ECO:0007669"/>
    <property type="project" value="UniProtKB-EC"/>
</dbReference>
<evidence type="ECO:0000256" key="4">
    <source>
        <dbReference type="ARBA" id="ARBA00022553"/>
    </source>
</evidence>
<accession>A0A2Z6LIJ1</accession>
<dbReference type="Proteomes" id="UP000242715">
    <property type="component" value="Unassembled WGS sequence"/>
</dbReference>
<evidence type="ECO:0000256" key="2">
    <source>
        <dbReference type="ARBA" id="ARBA00004477"/>
    </source>
</evidence>
<dbReference type="SUPFAM" id="SSF55874">
    <property type="entry name" value="ATPase domain of HSP90 chaperone/DNA topoisomerase II/histidine kinase"/>
    <property type="match status" value="1"/>
</dbReference>
<dbReference type="EMBL" id="DF973165">
    <property type="protein sequence ID" value="GAU17003.1"/>
    <property type="molecule type" value="Genomic_DNA"/>
</dbReference>
<dbReference type="AlphaFoldDB" id="A0A2Z6LIJ1"/>
<evidence type="ECO:0000256" key="1">
    <source>
        <dbReference type="ARBA" id="ARBA00000085"/>
    </source>
</evidence>
<dbReference type="InterPro" id="IPR050956">
    <property type="entry name" value="2C_system_His_kinase"/>
</dbReference>
<comment type="catalytic activity">
    <reaction evidence="1">
        <text>ATP + protein L-histidine = ADP + protein N-phospho-L-histidine.</text>
        <dbReference type="EC" id="2.7.13.3"/>
    </reaction>
</comment>
<dbReference type="InterPro" id="IPR001789">
    <property type="entry name" value="Sig_transdc_resp-reg_receiver"/>
</dbReference>
<dbReference type="InterPro" id="IPR011006">
    <property type="entry name" value="CheY-like_superfamily"/>
</dbReference>
<dbReference type="PROSITE" id="PS50109">
    <property type="entry name" value="HIS_KIN"/>
    <property type="match status" value="1"/>
</dbReference>
<evidence type="ECO:0000259" key="8">
    <source>
        <dbReference type="PROSITE" id="PS50109"/>
    </source>
</evidence>
<protein>
    <recommendedName>
        <fullName evidence="3">histidine kinase</fullName>
        <ecNumber evidence="3">2.7.13.3</ecNumber>
    </recommendedName>
</protein>
<dbReference type="CDD" id="cd17546">
    <property type="entry name" value="REC_hyHK_CKI1_RcsC-like"/>
    <property type="match status" value="1"/>
</dbReference>
<dbReference type="Gene3D" id="3.30.565.10">
    <property type="entry name" value="Histidine kinase-like ATPase, C-terminal domain"/>
    <property type="match status" value="1"/>
</dbReference>
<proteinExistence type="predicted"/>